<dbReference type="GO" id="GO:0012506">
    <property type="term" value="C:vesicle membrane"/>
    <property type="evidence" value="ECO:0007669"/>
    <property type="project" value="TreeGrafter"/>
</dbReference>
<gene>
    <name evidence="8" type="ORF">OXX778_LOCUS19414</name>
</gene>
<evidence type="ECO:0000256" key="2">
    <source>
        <dbReference type="ARBA" id="ARBA00022723"/>
    </source>
</evidence>
<comment type="caution">
    <text evidence="8">The sequence shown here is derived from an EMBL/GenBank/DDBJ whole genome shotgun (WGS) entry which is preliminary data.</text>
</comment>
<evidence type="ECO:0000256" key="7">
    <source>
        <dbReference type="RuleBase" id="RU003540"/>
    </source>
</evidence>
<evidence type="ECO:0000256" key="4">
    <source>
        <dbReference type="ARBA" id="ARBA00022837"/>
    </source>
</evidence>
<dbReference type="PANTHER" id="PTHR10502">
    <property type="entry name" value="ANNEXIN"/>
    <property type="match status" value="1"/>
</dbReference>
<dbReference type="InterPro" id="IPR018502">
    <property type="entry name" value="Annexin_repeat"/>
</dbReference>
<dbReference type="GO" id="GO:0005886">
    <property type="term" value="C:plasma membrane"/>
    <property type="evidence" value="ECO:0007669"/>
    <property type="project" value="TreeGrafter"/>
</dbReference>
<dbReference type="GO" id="GO:0005544">
    <property type="term" value="F:calcium-dependent phospholipid binding"/>
    <property type="evidence" value="ECO:0007669"/>
    <property type="project" value="UniProtKB-KW"/>
</dbReference>
<dbReference type="PROSITE" id="PS51897">
    <property type="entry name" value="ANNEXIN_2"/>
    <property type="match status" value="3"/>
</dbReference>
<evidence type="ECO:0000313" key="8">
    <source>
        <dbReference type="EMBL" id="CAF1064004.1"/>
    </source>
</evidence>
<name>A0A814LCQ2_9BILA</name>
<dbReference type="InterPro" id="IPR018252">
    <property type="entry name" value="Annexin_repeat_CS"/>
</dbReference>
<keyword evidence="6 7" id="KW-0111">Calcium/phospholipid-binding</keyword>
<protein>
    <recommendedName>
        <fullName evidence="7">Annexin</fullName>
    </recommendedName>
</protein>
<keyword evidence="5 7" id="KW-0041">Annexin</keyword>
<dbReference type="FunFam" id="1.10.220.10:FF:000002">
    <property type="entry name" value="Annexin"/>
    <property type="match status" value="1"/>
</dbReference>
<dbReference type="FunFam" id="1.10.220.10:FF:000005">
    <property type="entry name" value="Annexin"/>
    <property type="match status" value="2"/>
</dbReference>
<comment type="domain">
    <text evidence="7">A pair of annexin repeats may form one binding site for calcium and phospholipid.</text>
</comment>
<keyword evidence="4 7" id="KW-0106">Calcium</keyword>
<accession>A0A814LCQ2</accession>
<dbReference type="SMART" id="SM00335">
    <property type="entry name" value="ANX"/>
    <property type="match status" value="3"/>
</dbReference>
<keyword evidence="3 7" id="KW-0677">Repeat</keyword>
<dbReference type="GO" id="GO:0001786">
    <property type="term" value="F:phosphatidylserine binding"/>
    <property type="evidence" value="ECO:0007669"/>
    <property type="project" value="TreeGrafter"/>
</dbReference>
<dbReference type="InterPro" id="IPR001464">
    <property type="entry name" value="Annexin"/>
</dbReference>
<dbReference type="OrthoDB" id="37886at2759"/>
<dbReference type="Proteomes" id="UP000663879">
    <property type="component" value="Unassembled WGS sequence"/>
</dbReference>
<evidence type="ECO:0000256" key="5">
    <source>
        <dbReference type="ARBA" id="ARBA00023216"/>
    </source>
</evidence>
<evidence type="ECO:0000313" key="9">
    <source>
        <dbReference type="Proteomes" id="UP000663879"/>
    </source>
</evidence>
<keyword evidence="2" id="KW-0479">Metal-binding</keyword>
<dbReference type="EMBL" id="CAJNOC010005853">
    <property type="protein sequence ID" value="CAF1064004.1"/>
    <property type="molecule type" value="Genomic_DNA"/>
</dbReference>
<dbReference type="PANTHER" id="PTHR10502:SF102">
    <property type="entry name" value="ANNEXIN B11"/>
    <property type="match status" value="1"/>
</dbReference>
<organism evidence="8 9">
    <name type="scientific">Brachionus calyciflorus</name>
    <dbReference type="NCBI Taxonomy" id="104777"/>
    <lineage>
        <taxon>Eukaryota</taxon>
        <taxon>Metazoa</taxon>
        <taxon>Spiralia</taxon>
        <taxon>Gnathifera</taxon>
        <taxon>Rotifera</taxon>
        <taxon>Eurotatoria</taxon>
        <taxon>Monogononta</taxon>
        <taxon>Pseudotrocha</taxon>
        <taxon>Ploima</taxon>
        <taxon>Brachionidae</taxon>
        <taxon>Brachionus</taxon>
    </lineage>
</organism>
<proteinExistence type="inferred from homology"/>
<dbReference type="Pfam" id="PF00191">
    <property type="entry name" value="Annexin"/>
    <property type="match status" value="3"/>
</dbReference>
<feature type="non-terminal residue" evidence="8">
    <location>
        <position position="1"/>
    </location>
</feature>
<dbReference type="GO" id="GO:0005737">
    <property type="term" value="C:cytoplasm"/>
    <property type="evidence" value="ECO:0007669"/>
    <property type="project" value="TreeGrafter"/>
</dbReference>
<dbReference type="GO" id="GO:0005634">
    <property type="term" value="C:nucleus"/>
    <property type="evidence" value="ECO:0007669"/>
    <property type="project" value="TreeGrafter"/>
</dbReference>
<sequence length="315" mass="36077">MNSKKNIPEKDEEKFIQVAKSLRKAMKGFGTDENRIIRELLSYKMVQRQIIKNKFKLLTGKDLEDELESELSGYFREAVLALLTPVDDFEASILKEAICGLGTDESKVIQILCTKNGEQIKQIKSAYRRLYRRELEADLSNEESGHLGRIFRSLATGGRAQNHGYDLEYVEQLAQKLYDSSQGRLGTNEDEFISILCARSFPELNCILAIYKEKFAKDLTRVIRQEFSGHLAEALITIAKCAVYKPAYYADLLYESLRKDDNFERDLLQVVLCRVDVNLFSESSCDQTFIPNKYLANQVVNLNGNVRKSTRTKKP</sequence>
<dbReference type="InterPro" id="IPR037104">
    <property type="entry name" value="Annexin_sf"/>
</dbReference>
<comment type="similarity">
    <text evidence="1 7">Belongs to the annexin family.</text>
</comment>
<evidence type="ECO:0000256" key="3">
    <source>
        <dbReference type="ARBA" id="ARBA00022737"/>
    </source>
</evidence>
<dbReference type="PRINTS" id="PR00196">
    <property type="entry name" value="ANNEXIN"/>
</dbReference>
<evidence type="ECO:0000256" key="1">
    <source>
        <dbReference type="ARBA" id="ARBA00007831"/>
    </source>
</evidence>
<dbReference type="GO" id="GO:0005509">
    <property type="term" value="F:calcium ion binding"/>
    <property type="evidence" value="ECO:0007669"/>
    <property type="project" value="InterPro"/>
</dbReference>
<dbReference type="AlphaFoldDB" id="A0A814LCQ2"/>
<reference evidence="8" key="1">
    <citation type="submission" date="2021-02" db="EMBL/GenBank/DDBJ databases">
        <authorList>
            <person name="Nowell W R."/>
        </authorList>
    </citation>
    <scope>NUCLEOTIDE SEQUENCE</scope>
    <source>
        <strain evidence="8">Ploen Becks lab</strain>
    </source>
</reference>
<dbReference type="Gene3D" id="1.10.220.10">
    <property type="entry name" value="Annexin"/>
    <property type="match status" value="3"/>
</dbReference>
<keyword evidence="9" id="KW-1185">Reference proteome</keyword>
<evidence type="ECO:0000256" key="6">
    <source>
        <dbReference type="ARBA" id="ARBA00023302"/>
    </source>
</evidence>
<dbReference type="SUPFAM" id="SSF47874">
    <property type="entry name" value="Annexin"/>
    <property type="match status" value="1"/>
</dbReference>
<dbReference type="PROSITE" id="PS00223">
    <property type="entry name" value="ANNEXIN_1"/>
    <property type="match status" value="1"/>
</dbReference>